<keyword evidence="2" id="KW-1185">Reference proteome</keyword>
<comment type="caution">
    <text evidence="1">The sequence shown here is derived from an EMBL/GenBank/DDBJ whole genome shotgun (WGS) entry which is preliminary data.</text>
</comment>
<gene>
    <name evidence="1" type="ORF">IHE45_19G131400</name>
</gene>
<dbReference type="EMBL" id="CM037029">
    <property type="protein sequence ID" value="KAH7654244.1"/>
    <property type="molecule type" value="Genomic_DNA"/>
</dbReference>
<evidence type="ECO:0000313" key="1">
    <source>
        <dbReference type="EMBL" id="KAH7654244.1"/>
    </source>
</evidence>
<organism evidence="1 2">
    <name type="scientific">Dioscorea alata</name>
    <name type="common">Purple yam</name>
    <dbReference type="NCBI Taxonomy" id="55571"/>
    <lineage>
        <taxon>Eukaryota</taxon>
        <taxon>Viridiplantae</taxon>
        <taxon>Streptophyta</taxon>
        <taxon>Embryophyta</taxon>
        <taxon>Tracheophyta</taxon>
        <taxon>Spermatophyta</taxon>
        <taxon>Magnoliopsida</taxon>
        <taxon>Liliopsida</taxon>
        <taxon>Dioscoreales</taxon>
        <taxon>Dioscoreaceae</taxon>
        <taxon>Dioscorea</taxon>
    </lineage>
</organism>
<name>A0ACB7U1P3_DIOAL</name>
<protein>
    <submittedName>
        <fullName evidence="1">Bet v1-like protein</fullName>
    </submittedName>
</protein>
<evidence type="ECO:0000313" key="2">
    <source>
        <dbReference type="Proteomes" id="UP000827976"/>
    </source>
</evidence>
<dbReference type="Proteomes" id="UP000827976">
    <property type="component" value="Chromosome 19"/>
</dbReference>
<reference evidence="2" key="1">
    <citation type="journal article" date="2022" name="Nat. Commun.">
        <title>Chromosome evolution and the genetic basis of agronomically important traits in greater yam.</title>
        <authorList>
            <person name="Bredeson J.V."/>
            <person name="Lyons J.B."/>
            <person name="Oniyinde I.O."/>
            <person name="Okereke N.R."/>
            <person name="Kolade O."/>
            <person name="Nnabue I."/>
            <person name="Nwadili C.O."/>
            <person name="Hribova E."/>
            <person name="Parker M."/>
            <person name="Nwogha J."/>
            <person name="Shu S."/>
            <person name="Carlson J."/>
            <person name="Kariba R."/>
            <person name="Muthemba S."/>
            <person name="Knop K."/>
            <person name="Barton G.J."/>
            <person name="Sherwood A.V."/>
            <person name="Lopez-Montes A."/>
            <person name="Asiedu R."/>
            <person name="Jamnadass R."/>
            <person name="Muchugi A."/>
            <person name="Goodstein D."/>
            <person name="Egesi C.N."/>
            <person name="Featherston J."/>
            <person name="Asfaw A."/>
            <person name="Simpson G.G."/>
            <person name="Dolezel J."/>
            <person name="Hendre P.S."/>
            <person name="Van Deynze A."/>
            <person name="Kumar P.L."/>
            <person name="Obidiegwu J.E."/>
            <person name="Bhattacharjee R."/>
            <person name="Rokhsar D.S."/>
        </authorList>
    </citation>
    <scope>NUCLEOTIDE SEQUENCE [LARGE SCALE GENOMIC DNA]</scope>
    <source>
        <strain evidence="2">cv. TDa95/00328</strain>
    </source>
</reference>
<proteinExistence type="predicted"/>
<accession>A0ACB7U1P3</accession>
<sequence>MECNKEEAIRARGIAEDKMQKKDFVAARKIALKAQQLFADLDNISQLLTVCEVHCSAAVKVNGETDWYGILKVEPTAEESLIKKQYRKLALSLHPDKNKFPGAEAAFKLIGEAYMTLSDKGKRSQHDLKRSSRLAVPPRQSSQQTSRTSYVKKQPAYANSVQNTTTGRSNGLNQQQPTTSGLQTFWTVCPYCGMRYQYYRSILNRALRCQNCLKPYVAYDLNAQAAASGANTTQSGIPPQEFSGQHTHNNHGQRSNFGIPTPNTGFQGNVGRTSASDPRPKSKINDASGGSMNNGKDSYTRAGNTGNEVRFEKVELEEVKKRERVVKPAAGNASHKRSRKMVVESSDSESTDDDTESSDIEEVKCTSGQNTGAASRYPRRSSRQKQNVKYNEEESDEDDADDDDAGDDDDADADDDYDASSSFVKSPDLKRLKKSGTSGDANQYGKTYYEGRDNVVEGQSSGIGTSVADKDVNKQSTTLPHDKFQNGNESLNGDHMDTETDGAEEKEGMLKAGSRSTVDLSSEPSPDLGSFSYPDPEFYDFDKDRGTDKFSVDQMWAIYDDLDGMPRYYARIRSVDTKNFKLCYTWLEHVPFGESELAWSCENLPVSCGNFRLGKSDSTDDRMIFSHLILCEKGTKRNTYKVHPRKGEVWALFKGWDIGWSSYADNHRTYQYEVVEVLSDYVEGHDINVIHLFKVKGFVSLFMQAPGSRAGMLKIPHYEILRFSHKVPCYRMTGNEREGIPEGLLELDSASLPNDFGHTAPSISLETATLGVKQPVTKCVSDHAENVTVCSAGLNGKGMQGQVNTSTDHHVEHVNGVDTMGHHRRSSKRDQASVACIHVRSESMSHKHQVAEETVIDHQGSNVRAAAAQQNACDTEPSSPTCYEYPESEFHSFEEERSCDKFERGQVWALYSDVDKYPKYYGWISKVEVEKFRVYVTWLECCPQNEVEKQWAEKDLPIGCGRFKFTRDTVDFDSTDTFSHLVDAKPAGRRDQFFIHPIIGQVWAVYRNWHDGWTRKDMENCEYDVVEIYRHTGSQLEALLLEKVEGYRAVFKPARKDGTWHKMEVLENEYARFSHRIPAFKLTQERGGKLGGFWELDPASVPDVLLFPS</sequence>